<evidence type="ECO:0000259" key="1">
    <source>
        <dbReference type="PROSITE" id="PS50181"/>
    </source>
</evidence>
<name>A0A517LM01_9PEZI</name>
<evidence type="ECO:0000313" key="2">
    <source>
        <dbReference type="EMBL" id="QDS76679.1"/>
    </source>
</evidence>
<dbReference type="AlphaFoldDB" id="A0A517LM01"/>
<protein>
    <recommendedName>
        <fullName evidence="1">F-box domain-containing protein</fullName>
    </recommendedName>
</protein>
<dbReference type="SMART" id="SM00256">
    <property type="entry name" value="FBOX"/>
    <property type="match status" value="1"/>
</dbReference>
<dbReference type="EMBL" id="CP042200">
    <property type="protein sequence ID" value="QDS76679.1"/>
    <property type="molecule type" value="Genomic_DNA"/>
</dbReference>
<dbReference type="SUPFAM" id="SSF81383">
    <property type="entry name" value="F-box domain"/>
    <property type="match status" value="1"/>
</dbReference>
<dbReference type="OrthoDB" id="2687876at2759"/>
<feature type="domain" description="F-box" evidence="1">
    <location>
        <begin position="64"/>
        <end position="110"/>
    </location>
</feature>
<dbReference type="InterPro" id="IPR001810">
    <property type="entry name" value="F-box_dom"/>
</dbReference>
<evidence type="ECO:0000313" key="3">
    <source>
        <dbReference type="Proteomes" id="UP000316270"/>
    </source>
</evidence>
<accession>A0A517LM01</accession>
<keyword evidence="3" id="KW-1185">Reference proteome</keyword>
<dbReference type="STRING" id="50376.A0A517LM01"/>
<dbReference type="InterPro" id="IPR036047">
    <property type="entry name" value="F-box-like_dom_sf"/>
</dbReference>
<dbReference type="PROSITE" id="PS50181">
    <property type="entry name" value="FBOX"/>
    <property type="match status" value="1"/>
</dbReference>
<sequence>MDALAMPQSVSSAVSQVVEQYSKSRNVIVQQYHTYLVPLTAKDPASVTINSKTILIAHPPAVDLGNLYILPIELLQDVCVHLDLRSLANMRAVNRQMSKVVSSIPQYQAIANQPLTILKSLLSVEPGKKVTCHMLYNKLKDQACETCGDYGSHLYLLKFRRICYMCFLFR</sequence>
<reference evidence="2 3" key="1">
    <citation type="submission" date="2019-07" db="EMBL/GenBank/DDBJ databases">
        <title>Finished genome of Venturia effusa.</title>
        <authorList>
            <person name="Young C.A."/>
            <person name="Cox M.P."/>
            <person name="Ganley A.R.D."/>
            <person name="David W.J."/>
        </authorList>
    </citation>
    <scope>NUCLEOTIDE SEQUENCE [LARGE SCALE GENOMIC DNA]</scope>
    <source>
        <strain evidence="3">albino</strain>
    </source>
</reference>
<dbReference type="Proteomes" id="UP000316270">
    <property type="component" value="Chromosome 16"/>
</dbReference>
<dbReference type="CDD" id="cd09917">
    <property type="entry name" value="F-box_SF"/>
    <property type="match status" value="1"/>
</dbReference>
<proteinExistence type="predicted"/>
<organism evidence="2 3">
    <name type="scientific">Venturia effusa</name>
    <dbReference type="NCBI Taxonomy" id="50376"/>
    <lineage>
        <taxon>Eukaryota</taxon>
        <taxon>Fungi</taxon>
        <taxon>Dikarya</taxon>
        <taxon>Ascomycota</taxon>
        <taxon>Pezizomycotina</taxon>
        <taxon>Dothideomycetes</taxon>
        <taxon>Pleosporomycetidae</taxon>
        <taxon>Venturiales</taxon>
        <taxon>Venturiaceae</taxon>
        <taxon>Venturia</taxon>
    </lineage>
</organism>
<gene>
    <name evidence="2" type="ORF">FKW77_000301</name>
</gene>
<dbReference type="Pfam" id="PF00646">
    <property type="entry name" value="F-box"/>
    <property type="match status" value="1"/>
</dbReference>